<sequence>MPPPLAYLPERAHSWVPATQSSGRRSVAMRCATVSQMTHAELMSSIDEPMPHLPSPQQWRASCRRQRARAVAGAPKRWHTRPVASLARAGGGDRQAGGWRSGGGKFYMVLQ</sequence>
<gene>
    <name evidence="1" type="ORF">PVAP13_3KG427201</name>
</gene>
<dbReference type="Proteomes" id="UP000823388">
    <property type="component" value="Chromosome 3K"/>
</dbReference>
<dbReference type="EMBL" id="CM029041">
    <property type="protein sequence ID" value="KAG2629360.1"/>
    <property type="molecule type" value="Genomic_DNA"/>
</dbReference>
<dbReference type="AlphaFoldDB" id="A0A8T0V2I0"/>
<comment type="caution">
    <text evidence="1">The sequence shown here is derived from an EMBL/GenBank/DDBJ whole genome shotgun (WGS) entry which is preliminary data.</text>
</comment>
<proteinExistence type="predicted"/>
<reference evidence="1" key="1">
    <citation type="submission" date="2020-05" db="EMBL/GenBank/DDBJ databases">
        <title>WGS assembly of Panicum virgatum.</title>
        <authorList>
            <person name="Lovell J.T."/>
            <person name="Jenkins J."/>
            <person name="Shu S."/>
            <person name="Juenger T.E."/>
            <person name="Schmutz J."/>
        </authorList>
    </citation>
    <scope>NUCLEOTIDE SEQUENCE</scope>
    <source>
        <strain evidence="1">AP13</strain>
    </source>
</reference>
<accession>A0A8T0V2I0</accession>
<protein>
    <submittedName>
        <fullName evidence="1">Uncharacterized protein</fullName>
    </submittedName>
</protein>
<organism evidence="1 2">
    <name type="scientific">Panicum virgatum</name>
    <name type="common">Blackwell switchgrass</name>
    <dbReference type="NCBI Taxonomy" id="38727"/>
    <lineage>
        <taxon>Eukaryota</taxon>
        <taxon>Viridiplantae</taxon>
        <taxon>Streptophyta</taxon>
        <taxon>Embryophyta</taxon>
        <taxon>Tracheophyta</taxon>
        <taxon>Spermatophyta</taxon>
        <taxon>Magnoliopsida</taxon>
        <taxon>Liliopsida</taxon>
        <taxon>Poales</taxon>
        <taxon>Poaceae</taxon>
        <taxon>PACMAD clade</taxon>
        <taxon>Panicoideae</taxon>
        <taxon>Panicodae</taxon>
        <taxon>Paniceae</taxon>
        <taxon>Panicinae</taxon>
        <taxon>Panicum</taxon>
        <taxon>Panicum sect. Hiantes</taxon>
    </lineage>
</organism>
<keyword evidence="2" id="KW-1185">Reference proteome</keyword>
<evidence type="ECO:0000313" key="2">
    <source>
        <dbReference type="Proteomes" id="UP000823388"/>
    </source>
</evidence>
<name>A0A8T0V2I0_PANVG</name>
<evidence type="ECO:0000313" key="1">
    <source>
        <dbReference type="EMBL" id="KAG2629360.1"/>
    </source>
</evidence>